<evidence type="ECO:0008006" key="4">
    <source>
        <dbReference type="Google" id="ProtNLM"/>
    </source>
</evidence>
<comment type="caution">
    <text evidence="2">The sequence shown here is derived from an EMBL/GenBank/DDBJ whole genome shotgun (WGS) entry which is preliminary data.</text>
</comment>
<evidence type="ECO:0000313" key="3">
    <source>
        <dbReference type="Proteomes" id="UP000579153"/>
    </source>
</evidence>
<organism evidence="2 3">
    <name type="scientific">Nonomuraea jabiensis</name>
    <dbReference type="NCBI Taxonomy" id="882448"/>
    <lineage>
        <taxon>Bacteria</taxon>
        <taxon>Bacillati</taxon>
        <taxon>Actinomycetota</taxon>
        <taxon>Actinomycetes</taxon>
        <taxon>Streptosporangiales</taxon>
        <taxon>Streptosporangiaceae</taxon>
        <taxon>Nonomuraea</taxon>
    </lineage>
</organism>
<feature type="transmembrane region" description="Helical" evidence="1">
    <location>
        <begin position="122"/>
        <end position="144"/>
    </location>
</feature>
<evidence type="ECO:0000256" key="1">
    <source>
        <dbReference type="SAM" id="Phobius"/>
    </source>
</evidence>
<keyword evidence="3" id="KW-1185">Reference proteome</keyword>
<sequence length="223" mass="23125">MIALATFRLAAYIRSHRMFQALLLALAMLAILYGSRAPRGGEAAALTDGAVLIIPILAWATRSLLDTEPDQQRELSAIQVGGRGKEVAAGLMAAFVTCVAFAALGMGAALLLGVSQTPSRGVLAGALVLNALAALTGTALGALTSRAVIRSPALSIMGLLLGFLAMLLLSSSPLHWLTVPLIAWMKAANGGHLLDQLPELGAISLAWCLIGLGANVWLRRRVG</sequence>
<dbReference type="EMBL" id="JACHMB010000001">
    <property type="protein sequence ID" value="MBB5778099.1"/>
    <property type="molecule type" value="Genomic_DNA"/>
</dbReference>
<reference evidence="2 3" key="1">
    <citation type="submission" date="2020-08" db="EMBL/GenBank/DDBJ databases">
        <title>Sequencing the genomes of 1000 actinobacteria strains.</title>
        <authorList>
            <person name="Klenk H.-P."/>
        </authorList>
    </citation>
    <scope>NUCLEOTIDE SEQUENCE [LARGE SCALE GENOMIC DNA]</scope>
    <source>
        <strain evidence="2 3">DSM 45507</strain>
    </source>
</reference>
<feature type="transmembrane region" description="Helical" evidence="1">
    <location>
        <begin position="46"/>
        <end position="65"/>
    </location>
</feature>
<evidence type="ECO:0000313" key="2">
    <source>
        <dbReference type="EMBL" id="MBB5778099.1"/>
    </source>
</evidence>
<accession>A0A7W9G6E6</accession>
<proteinExistence type="predicted"/>
<protein>
    <recommendedName>
        <fullName evidence="4">ABC transporter permease</fullName>
    </recommendedName>
</protein>
<keyword evidence="1" id="KW-1133">Transmembrane helix</keyword>
<gene>
    <name evidence="2" type="ORF">HD596_004855</name>
</gene>
<feature type="transmembrane region" description="Helical" evidence="1">
    <location>
        <begin position="197"/>
        <end position="218"/>
    </location>
</feature>
<name>A0A7W9G6E6_9ACTN</name>
<keyword evidence="1" id="KW-0472">Membrane</keyword>
<dbReference type="Proteomes" id="UP000579153">
    <property type="component" value="Unassembled WGS sequence"/>
</dbReference>
<feature type="transmembrane region" description="Helical" evidence="1">
    <location>
        <begin position="156"/>
        <end position="177"/>
    </location>
</feature>
<dbReference type="AlphaFoldDB" id="A0A7W9G6E6"/>
<feature type="transmembrane region" description="Helical" evidence="1">
    <location>
        <begin position="86"/>
        <end position="110"/>
    </location>
</feature>
<dbReference type="RefSeq" id="WP_185071580.1">
    <property type="nucleotide sequence ID" value="NZ_JACHMB010000001.1"/>
</dbReference>
<keyword evidence="1" id="KW-0812">Transmembrane</keyword>